<gene>
    <name evidence="2" type="ORF">GCM10007894_25620</name>
</gene>
<name>A0AA37TSD8_9GAMM</name>
<dbReference type="InterPro" id="IPR008775">
    <property type="entry name" value="Phytyl_CoA_dOase-like"/>
</dbReference>
<dbReference type="PANTHER" id="PTHR20883">
    <property type="entry name" value="PHYTANOYL-COA DIOXYGENASE DOMAIN CONTAINING 1"/>
    <property type="match status" value="1"/>
</dbReference>
<keyword evidence="3" id="KW-1185">Reference proteome</keyword>
<reference evidence="2 3" key="1">
    <citation type="journal article" date="2014" name="Int. J. Syst. Evol. Microbiol.">
        <title>Complete genome sequence of Corynebacterium casei LMG S-19264T (=DSM 44701T), isolated from a smear-ripened cheese.</title>
        <authorList>
            <consortium name="US DOE Joint Genome Institute (JGI-PGF)"/>
            <person name="Walter F."/>
            <person name="Albersmeier A."/>
            <person name="Kalinowski J."/>
            <person name="Ruckert C."/>
        </authorList>
    </citation>
    <scope>NUCLEOTIDE SEQUENCE [LARGE SCALE GENOMIC DNA]</scope>
    <source>
        <strain evidence="2 3">NBRC 112785</strain>
    </source>
</reference>
<dbReference type="Pfam" id="PF05721">
    <property type="entry name" value="PhyH"/>
    <property type="match status" value="1"/>
</dbReference>
<dbReference type="PANTHER" id="PTHR20883:SF48">
    <property type="entry name" value="ECTOINE DIOXYGENASE"/>
    <property type="match status" value="1"/>
</dbReference>
<evidence type="ECO:0000313" key="2">
    <source>
        <dbReference type="EMBL" id="GLS84585.1"/>
    </source>
</evidence>
<dbReference type="SUPFAM" id="SSF51197">
    <property type="entry name" value="Clavaminate synthase-like"/>
    <property type="match status" value="1"/>
</dbReference>
<dbReference type="Gene3D" id="2.60.120.620">
    <property type="entry name" value="q2cbj1_9rhob like domain"/>
    <property type="match status" value="1"/>
</dbReference>
<evidence type="ECO:0000256" key="1">
    <source>
        <dbReference type="ARBA" id="ARBA00001954"/>
    </source>
</evidence>
<dbReference type="GO" id="GO:0016706">
    <property type="term" value="F:2-oxoglutarate-dependent dioxygenase activity"/>
    <property type="evidence" value="ECO:0007669"/>
    <property type="project" value="UniProtKB-ARBA"/>
</dbReference>
<comment type="cofactor">
    <cofactor evidence="1">
        <name>Fe(2+)</name>
        <dbReference type="ChEBI" id="CHEBI:29033"/>
    </cofactor>
</comment>
<evidence type="ECO:0000313" key="3">
    <source>
        <dbReference type="Proteomes" id="UP001157439"/>
    </source>
</evidence>
<sequence>MSSLLLSEKQVSDFHRDGFVIAKGFYTVEEISKLQQKAFNDDSLYEKAWDKKDASGTISKVCLWQELGSDLYSMFSRGRRLTDSVEKLLGEPVFHTTTKIMMKEPYVGGAWEWHQDFGYWHHDNFHLMPKLVSVMIAINKATIANGCLEVLKGSHHLGRLNHSRTGDQKGAEMLFVNEALKHLELVKVELEPGDALFFHCNLLHKSNQNRSSDPRWTMISAYCAESAKPFHENSLQYRPLVKVDDDAILRHGN</sequence>
<organism evidence="2 3">
    <name type="scientific">Paraferrimonas haliotis</name>
    <dbReference type="NCBI Taxonomy" id="2013866"/>
    <lineage>
        <taxon>Bacteria</taxon>
        <taxon>Pseudomonadati</taxon>
        <taxon>Pseudomonadota</taxon>
        <taxon>Gammaproteobacteria</taxon>
        <taxon>Alteromonadales</taxon>
        <taxon>Ferrimonadaceae</taxon>
        <taxon>Paraferrimonas</taxon>
    </lineage>
</organism>
<dbReference type="EMBL" id="BSPO01000003">
    <property type="protein sequence ID" value="GLS84585.1"/>
    <property type="molecule type" value="Genomic_DNA"/>
</dbReference>
<accession>A0AA37TSD8</accession>
<dbReference type="Proteomes" id="UP001157439">
    <property type="component" value="Unassembled WGS sequence"/>
</dbReference>
<proteinExistence type="predicted"/>
<protein>
    <submittedName>
        <fullName evidence="2">L-proline 4-hydroxylase</fullName>
    </submittedName>
</protein>
<dbReference type="AlphaFoldDB" id="A0AA37TSD8"/>
<dbReference type="RefSeq" id="WP_095499055.1">
    <property type="nucleotide sequence ID" value="NZ_BSPO01000003.1"/>
</dbReference>
<dbReference type="GO" id="GO:0005506">
    <property type="term" value="F:iron ion binding"/>
    <property type="evidence" value="ECO:0007669"/>
    <property type="project" value="UniProtKB-ARBA"/>
</dbReference>
<comment type="caution">
    <text evidence="2">The sequence shown here is derived from an EMBL/GenBank/DDBJ whole genome shotgun (WGS) entry which is preliminary data.</text>
</comment>